<dbReference type="EMBL" id="BAABLO010000011">
    <property type="protein sequence ID" value="GAA4727614.1"/>
    <property type="molecule type" value="Genomic_DNA"/>
</dbReference>
<comment type="caution">
    <text evidence="3">The sequence shown here is derived from an EMBL/GenBank/DDBJ whole genome shotgun (WGS) entry which is preliminary data.</text>
</comment>
<feature type="compositionally biased region" description="Basic and acidic residues" evidence="1">
    <location>
        <begin position="226"/>
        <end position="248"/>
    </location>
</feature>
<feature type="transmembrane region" description="Helical" evidence="2">
    <location>
        <begin position="6"/>
        <end position="26"/>
    </location>
</feature>
<proteinExistence type="predicted"/>
<keyword evidence="2" id="KW-1133">Transmembrane helix</keyword>
<feature type="region of interest" description="Disordered" evidence="1">
    <location>
        <begin position="93"/>
        <end position="135"/>
    </location>
</feature>
<keyword evidence="2" id="KW-0472">Membrane</keyword>
<gene>
    <name evidence="3" type="ORF">GCM10025782_27870</name>
</gene>
<evidence type="ECO:0000313" key="4">
    <source>
        <dbReference type="Proteomes" id="UP001500556"/>
    </source>
</evidence>
<feature type="transmembrane region" description="Helical" evidence="2">
    <location>
        <begin position="152"/>
        <end position="169"/>
    </location>
</feature>
<evidence type="ECO:0000256" key="2">
    <source>
        <dbReference type="SAM" id="Phobius"/>
    </source>
</evidence>
<name>A0ABP8YHP5_9MICO</name>
<feature type="region of interest" description="Disordered" evidence="1">
    <location>
        <begin position="317"/>
        <end position="339"/>
    </location>
</feature>
<feature type="transmembrane region" description="Helical" evidence="2">
    <location>
        <begin position="175"/>
        <end position="193"/>
    </location>
</feature>
<accession>A0ABP8YHP5</accession>
<evidence type="ECO:0000313" key="3">
    <source>
        <dbReference type="EMBL" id="GAA4727614.1"/>
    </source>
</evidence>
<feature type="compositionally biased region" description="Low complexity" evidence="1">
    <location>
        <begin position="216"/>
        <end position="225"/>
    </location>
</feature>
<feature type="region of interest" description="Disordered" evidence="1">
    <location>
        <begin position="205"/>
        <end position="265"/>
    </location>
</feature>
<evidence type="ECO:0000256" key="1">
    <source>
        <dbReference type="SAM" id="MobiDB-lite"/>
    </source>
</evidence>
<keyword evidence="4" id="KW-1185">Reference proteome</keyword>
<dbReference type="Proteomes" id="UP001500556">
    <property type="component" value="Unassembled WGS sequence"/>
</dbReference>
<keyword evidence="2" id="KW-0812">Transmembrane</keyword>
<sequence length="365" mass="38583">MSVQPSSLVFLVIIAVWAAYFVQYWVRRREHLATARSVDQFSESMRVLERRTALPVADLSVPAPRSYAVSPARAVRAQVLVKRAETTTFTMTATPGATTRPARHAGSAPAEAPRGEAWGWEEPAPAPGKSERGGDHEIAPALVRPARKVRGATLLASLLAVIIALPLAALGVLPWAAVLVPVAAVAACVAWLRQAVAAEQAARRAARGTRDHDALRPVVARPAARPAERRSAPRPPVDREETAPREDSSAVATGDLNPGEDAPSAPALYDFQEVERGLSAPAAAPAARVAGPASPQATEVAAPARALVDEDDIPLTWDPVPVPRPTYTMKSRATRPAPTAADLVGDADTEYAAYEQEPARRVAGA</sequence>
<reference evidence="4" key="1">
    <citation type="journal article" date="2019" name="Int. J. Syst. Evol. Microbiol.">
        <title>The Global Catalogue of Microorganisms (GCM) 10K type strain sequencing project: providing services to taxonomists for standard genome sequencing and annotation.</title>
        <authorList>
            <consortium name="The Broad Institute Genomics Platform"/>
            <consortium name="The Broad Institute Genome Sequencing Center for Infectious Disease"/>
            <person name="Wu L."/>
            <person name="Ma J."/>
        </authorList>
    </citation>
    <scope>NUCLEOTIDE SEQUENCE [LARGE SCALE GENOMIC DNA]</scope>
    <source>
        <strain evidence="4">JCM 18961</strain>
    </source>
</reference>
<protein>
    <submittedName>
        <fullName evidence="3">Uncharacterized protein</fullName>
    </submittedName>
</protein>
<organism evidence="3 4">
    <name type="scientific">Pedococcus ginsenosidimutans</name>
    <dbReference type="NCBI Taxonomy" id="490570"/>
    <lineage>
        <taxon>Bacteria</taxon>
        <taxon>Bacillati</taxon>
        <taxon>Actinomycetota</taxon>
        <taxon>Actinomycetes</taxon>
        <taxon>Micrococcales</taxon>
        <taxon>Intrasporangiaceae</taxon>
        <taxon>Pedococcus</taxon>
    </lineage>
</organism>